<protein>
    <submittedName>
        <fullName evidence="3">Ferrous iron transport protein A</fullName>
    </submittedName>
</protein>
<name>A0A395LYY0_9BACT</name>
<accession>A0A395LYY0</accession>
<dbReference type="InterPro" id="IPR007167">
    <property type="entry name" value="Fe-transptr_FeoA-like"/>
</dbReference>
<dbReference type="SMART" id="SM00899">
    <property type="entry name" value="FeoA"/>
    <property type="match status" value="1"/>
</dbReference>
<dbReference type="SUPFAM" id="SSF50037">
    <property type="entry name" value="C-terminal domain of transcriptional repressors"/>
    <property type="match status" value="1"/>
</dbReference>
<dbReference type="Proteomes" id="UP000266389">
    <property type="component" value="Unassembled WGS sequence"/>
</dbReference>
<dbReference type="GO" id="GO:0046914">
    <property type="term" value="F:transition metal ion binding"/>
    <property type="evidence" value="ECO:0007669"/>
    <property type="project" value="InterPro"/>
</dbReference>
<evidence type="ECO:0000313" key="3">
    <source>
        <dbReference type="EMBL" id="RFM23717.1"/>
    </source>
</evidence>
<organism evidence="3 4">
    <name type="scientific">Candidatus Thermochlorobacter aerophilus</name>
    <dbReference type="NCBI Taxonomy" id="1868324"/>
    <lineage>
        <taxon>Bacteria</taxon>
        <taxon>Pseudomonadati</taxon>
        <taxon>Chlorobiota</taxon>
        <taxon>Chlorobiia</taxon>
        <taxon>Chlorobiales</taxon>
        <taxon>Candidatus Thermochlorobacteriaceae</taxon>
        <taxon>Candidatus Thermochlorobacter</taxon>
    </lineage>
</organism>
<evidence type="ECO:0000259" key="2">
    <source>
        <dbReference type="SMART" id="SM00899"/>
    </source>
</evidence>
<reference evidence="3 4" key="1">
    <citation type="journal article" date="2011" name="ISME J.">
        <title>Community ecology of hot spring cyanobacterial mats: predominant populations and their functional potential.</title>
        <authorList>
            <person name="Klatt C.G."/>
            <person name="Wood J.M."/>
            <person name="Rusch D.B."/>
            <person name="Bateson M.M."/>
            <person name="Hamamura N."/>
            <person name="Heidelberg J.F."/>
            <person name="Grossman A.R."/>
            <person name="Bhaya D."/>
            <person name="Cohan F.M."/>
            <person name="Kuhl M."/>
            <person name="Bryant D.A."/>
            <person name="Ward D.M."/>
        </authorList>
    </citation>
    <scope>NUCLEOTIDE SEQUENCE [LARGE SCALE GENOMIC DNA]</scope>
    <source>
        <strain evidence="3">OS</strain>
    </source>
</reference>
<feature type="domain" description="Ferrous iron transporter FeoA-like" evidence="2">
    <location>
        <begin position="1"/>
        <end position="71"/>
    </location>
</feature>
<sequence>MLLTEVKKGSRFKVVRIDEKDIRTQLLRFGLGEGSEAVCFERLPLGPIVIKHQRQEVAIGREFANKIWVEPLER</sequence>
<dbReference type="AlphaFoldDB" id="A0A395LYY0"/>
<gene>
    <name evidence="3" type="ORF">D0433_09980</name>
</gene>
<dbReference type="EMBL" id="PHFL01000060">
    <property type="protein sequence ID" value="RFM23717.1"/>
    <property type="molecule type" value="Genomic_DNA"/>
</dbReference>
<dbReference type="Gene3D" id="2.30.30.90">
    <property type="match status" value="1"/>
</dbReference>
<keyword evidence="1" id="KW-0408">Iron</keyword>
<comment type="caution">
    <text evidence="3">The sequence shown here is derived from an EMBL/GenBank/DDBJ whole genome shotgun (WGS) entry which is preliminary data.</text>
</comment>
<dbReference type="Pfam" id="PF04023">
    <property type="entry name" value="FeoA"/>
    <property type="match status" value="1"/>
</dbReference>
<proteinExistence type="predicted"/>
<dbReference type="InterPro" id="IPR038157">
    <property type="entry name" value="FeoA_core_dom"/>
</dbReference>
<evidence type="ECO:0000256" key="1">
    <source>
        <dbReference type="ARBA" id="ARBA00023004"/>
    </source>
</evidence>
<dbReference type="InterPro" id="IPR008988">
    <property type="entry name" value="Transcriptional_repressor_C"/>
</dbReference>
<evidence type="ECO:0000313" key="4">
    <source>
        <dbReference type="Proteomes" id="UP000266389"/>
    </source>
</evidence>